<dbReference type="CDD" id="cd09535">
    <property type="entry name" value="SAM_BOI-like_fungal"/>
    <property type="match status" value="1"/>
</dbReference>
<evidence type="ECO:0000259" key="6">
    <source>
        <dbReference type="PROSITE" id="PS50003"/>
    </source>
</evidence>
<dbReference type="InterPro" id="IPR013761">
    <property type="entry name" value="SAM/pointed_sf"/>
</dbReference>
<dbReference type="Gene3D" id="1.10.150.50">
    <property type="entry name" value="Transcription Factor, Ets-1"/>
    <property type="match status" value="1"/>
</dbReference>
<dbReference type="InterPro" id="IPR001452">
    <property type="entry name" value="SH3_domain"/>
</dbReference>
<evidence type="ECO:0000256" key="4">
    <source>
        <dbReference type="SAM" id="MobiDB-lite"/>
    </source>
</evidence>
<gene>
    <name evidence="8" type="primary">MPUL0A13960</name>
    <name evidence="8" type="ORF">METSCH_A13960</name>
</gene>
<dbReference type="Pfam" id="PF07647">
    <property type="entry name" value="SAM_2"/>
    <property type="match status" value="1"/>
</dbReference>
<feature type="compositionally biased region" description="Low complexity" evidence="4">
    <location>
        <begin position="470"/>
        <end position="482"/>
    </location>
</feature>
<dbReference type="SUPFAM" id="SSF50729">
    <property type="entry name" value="PH domain-like"/>
    <property type="match status" value="1"/>
</dbReference>
<evidence type="ECO:0000313" key="9">
    <source>
        <dbReference type="Proteomes" id="UP000292447"/>
    </source>
</evidence>
<dbReference type="EMBL" id="CP034456">
    <property type="protein sequence ID" value="QBM86750.1"/>
    <property type="molecule type" value="Genomic_DNA"/>
</dbReference>
<feature type="domain" description="PH" evidence="6">
    <location>
        <begin position="536"/>
        <end position="661"/>
    </location>
</feature>
<feature type="region of interest" description="Disordered" evidence="4">
    <location>
        <begin position="712"/>
        <end position="740"/>
    </location>
</feature>
<dbReference type="PROSITE" id="PS50003">
    <property type="entry name" value="PH_DOMAIN"/>
    <property type="match status" value="1"/>
</dbReference>
<name>A0A4P6XHV9_9ASCO</name>
<feature type="compositionally biased region" description="Basic residues" evidence="4">
    <location>
        <begin position="406"/>
        <end position="417"/>
    </location>
</feature>
<evidence type="ECO:0000256" key="2">
    <source>
        <dbReference type="ARBA" id="ARBA00022553"/>
    </source>
</evidence>
<dbReference type="SMART" id="SM00233">
    <property type="entry name" value="PH"/>
    <property type="match status" value="1"/>
</dbReference>
<dbReference type="Gene3D" id="2.30.30.40">
    <property type="entry name" value="SH3 Domains"/>
    <property type="match status" value="1"/>
</dbReference>
<dbReference type="GO" id="GO:0005802">
    <property type="term" value="C:trans-Golgi network"/>
    <property type="evidence" value="ECO:0007669"/>
    <property type="project" value="TreeGrafter"/>
</dbReference>
<feature type="compositionally biased region" description="Basic residues" evidence="4">
    <location>
        <begin position="136"/>
        <end position="146"/>
    </location>
</feature>
<dbReference type="SMART" id="SM00326">
    <property type="entry name" value="SH3"/>
    <property type="match status" value="1"/>
</dbReference>
<feature type="region of interest" description="Disordered" evidence="4">
    <location>
        <begin position="240"/>
        <end position="417"/>
    </location>
</feature>
<evidence type="ECO:0000259" key="7">
    <source>
        <dbReference type="PROSITE" id="PS50105"/>
    </source>
</evidence>
<dbReference type="STRING" id="2163413.A0A4P6XHV9"/>
<feature type="compositionally biased region" description="Polar residues" evidence="4">
    <location>
        <begin position="368"/>
        <end position="380"/>
    </location>
</feature>
<dbReference type="FunFam" id="2.30.29.30:FF:000230">
    <property type="entry name" value="Polarized growth protein (Boi2)"/>
    <property type="match status" value="1"/>
</dbReference>
<evidence type="ECO:0000256" key="3">
    <source>
        <dbReference type="PROSITE-ProRule" id="PRU00192"/>
    </source>
</evidence>
<dbReference type="GO" id="GO:0042147">
    <property type="term" value="P:retrograde transport, endosome to Golgi"/>
    <property type="evidence" value="ECO:0007669"/>
    <property type="project" value="TreeGrafter"/>
</dbReference>
<dbReference type="PROSITE" id="PS50002">
    <property type="entry name" value="SH3"/>
    <property type="match status" value="1"/>
</dbReference>
<evidence type="ECO:0000313" key="8">
    <source>
        <dbReference type="EMBL" id="QBM86750.1"/>
    </source>
</evidence>
<evidence type="ECO:0000259" key="5">
    <source>
        <dbReference type="PROSITE" id="PS50002"/>
    </source>
</evidence>
<dbReference type="InterPro" id="IPR011993">
    <property type="entry name" value="PH-like_dom_sf"/>
</dbReference>
<organism evidence="8 9">
    <name type="scientific">Metschnikowia aff. pulcherrima</name>
    <dbReference type="NCBI Taxonomy" id="2163413"/>
    <lineage>
        <taxon>Eukaryota</taxon>
        <taxon>Fungi</taxon>
        <taxon>Dikarya</taxon>
        <taxon>Ascomycota</taxon>
        <taxon>Saccharomycotina</taxon>
        <taxon>Pichiomycetes</taxon>
        <taxon>Metschnikowiaceae</taxon>
        <taxon>Metschnikowia</taxon>
    </lineage>
</organism>
<feature type="region of interest" description="Disordered" evidence="4">
    <location>
        <begin position="64"/>
        <end position="111"/>
    </location>
</feature>
<dbReference type="InterPro" id="IPR001660">
    <property type="entry name" value="SAM"/>
</dbReference>
<dbReference type="InterPro" id="IPR001849">
    <property type="entry name" value="PH_domain"/>
</dbReference>
<proteinExistence type="predicted"/>
<feature type="compositionally biased region" description="Polar residues" evidence="4">
    <location>
        <begin position="299"/>
        <end position="313"/>
    </location>
</feature>
<dbReference type="SMART" id="SM00454">
    <property type="entry name" value="SAM"/>
    <property type="match status" value="1"/>
</dbReference>
<accession>A0A4P6XHV9</accession>
<protein>
    <submittedName>
        <fullName evidence="8">SAM domain Sterile alpha motif</fullName>
    </submittedName>
</protein>
<dbReference type="Proteomes" id="UP000292447">
    <property type="component" value="Chromosome I"/>
</dbReference>
<feature type="compositionally biased region" description="Polar residues" evidence="4">
    <location>
        <begin position="798"/>
        <end position="820"/>
    </location>
</feature>
<feature type="compositionally biased region" description="Basic and acidic residues" evidence="4">
    <location>
        <begin position="261"/>
        <end position="277"/>
    </location>
</feature>
<reference evidence="9" key="1">
    <citation type="submission" date="2019-03" db="EMBL/GenBank/DDBJ databases">
        <title>Snf2 controls pulcherriminic acid biosynthesis and connects pigmentation and antifungal activity of the yeast Metschnikowia pulcherrima.</title>
        <authorList>
            <person name="Gore-Lloyd D."/>
            <person name="Sumann I."/>
            <person name="Brachmann A.O."/>
            <person name="Schneeberger K."/>
            <person name="Ortiz-Merino R.A."/>
            <person name="Moreno-Beltran M."/>
            <person name="Schlaefli M."/>
            <person name="Kirner P."/>
            <person name="Santos Kron A."/>
            <person name="Wolfe K.H."/>
            <person name="Piel J."/>
            <person name="Ahrens C.H."/>
            <person name="Henk D."/>
            <person name="Freimoser F.M."/>
        </authorList>
    </citation>
    <scope>NUCLEOTIDE SEQUENCE [LARGE SCALE GENOMIC DNA]</scope>
    <source>
        <strain evidence="9">APC 1.2</strain>
    </source>
</reference>
<dbReference type="PANTHER" id="PTHR22902">
    <property type="entry name" value="SESQUIPEDALIAN"/>
    <property type="match status" value="1"/>
</dbReference>
<evidence type="ECO:0000256" key="1">
    <source>
        <dbReference type="ARBA" id="ARBA00022443"/>
    </source>
</evidence>
<feature type="region of interest" description="Disordered" evidence="4">
    <location>
        <begin position="470"/>
        <end position="498"/>
    </location>
</feature>
<dbReference type="InterPro" id="IPR036028">
    <property type="entry name" value="SH3-like_dom_sf"/>
</dbReference>
<feature type="compositionally biased region" description="Polar residues" evidence="4">
    <location>
        <begin position="240"/>
        <end position="260"/>
    </location>
</feature>
<keyword evidence="9" id="KW-1185">Reference proteome</keyword>
<dbReference type="CDD" id="cd13316">
    <property type="entry name" value="PH_Boi"/>
    <property type="match status" value="1"/>
</dbReference>
<dbReference type="GO" id="GO:0055037">
    <property type="term" value="C:recycling endosome"/>
    <property type="evidence" value="ECO:0007669"/>
    <property type="project" value="TreeGrafter"/>
</dbReference>
<feature type="compositionally biased region" description="Low complexity" evidence="4">
    <location>
        <begin position="89"/>
        <end position="99"/>
    </location>
</feature>
<dbReference type="SUPFAM" id="SSF47769">
    <property type="entry name" value="SAM/Pointed domain"/>
    <property type="match status" value="1"/>
</dbReference>
<feature type="domain" description="SH3" evidence="5">
    <location>
        <begin position="2"/>
        <end position="66"/>
    </location>
</feature>
<sequence length="889" mass="96909">MSLTTIFVCIKQFNARLGDELSLQIGDRIEILADDSEYNDGWYMGRNTVSNAVGLFPKSFTKAEAPLDPKQPTLLRSRSRRVLTGGSGASSASASRVPSAPAPSKPLDDKQTTINEIDQALRELQASSLDPSINKSHQRTSSKGHLRSASTLSLTQDLNPLKASSWTPKQVSSYFAIVLGFDMSVAGKFARHKITGEILFQLDLPHLKELEIDSFGTRFEIFKEIEKLKQISSRVNSLSQQLGQKESEQYPQASAPFNNSDEFKHAEDANSAKHAPTDDSGASKRFSTQLLPSVDFRTPSVNLTSDRPANRANSRSHHRTRSQSLDNLNVNDALDSPNTTTFLSPRKAPEPPQQSPMSTSFKFGGSPTMPQSSTGSSPNPYSVRDKTNSLGLSRPASSIYDVPNNGHHRKNSSGVNAHRRHSSVFLFLSGHFDEPAIDMERFQSQKRASKFFQDGDLTIIGDDLDIADGSISPKKSSSGLSSRPVDAKGENPQGKLKSLRSVSTQNFRNLTVLKKLKTSAFTEGIREINPDEAIKTSNFSGWMAKKSGSSLGWRSRYFTLHGTRLSYYTSLRDRREKGLIDITAHKVLPISTEGDSNTSNDKYIALYASLTGFGRYCFKLVPPAPGFKKGLTFTQPKTHYFAVETQDEMRGWMKALMTATIDIDDSVPVVSSCNTPTVTLAKAQELLTKAREETKLKDEELRARGFVRVGEIDDDPNPVFTRNDSVSSREPSPVIGSIDETTLSSSNTAIAGKAKQPKLTLDTQVKPHRAPSTPQASVSSGGFASPYLLASGLLSPKLNGSSSPKVAQSSSNVSTPQASNGGRDDYFGSTEGLGSSKGTLNRHNSKDRDSIITPGSSSFKGIDGKKRSTSEKLMAYTSDGSFVIKSKKK</sequence>
<dbReference type="Pfam" id="PF00169">
    <property type="entry name" value="PH"/>
    <property type="match status" value="1"/>
</dbReference>
<dbReference type="Gene3D" id="2.30.29.30">
    <property type="entry name" value="Pleckstrin-homology domain (PH domain)/Phosphotyrosine-binding domain (PTB)"/>
    <property type="match status" value="1"/>
</dbReference>
<dbReference type="GO" id="GO:0001881">
    <property type="term" value="P:receptor recycling"/>
    <property type="evidence" value="ECO:0007669"/>
    <property type="project" value="TreeGrafter"/>
</dbReference>
<dbReference type="GO" id="GO:0005769">
    <property type="term" value="C:early endosome"/>
    <property type="evidence" value="ECO:0007669"/>
    <property type="project" value="TreeGrafter"/>
</dbReference>
<feature type="compositionally biased region" description="Polar residues" evidence="4">
    <location>
        <begin position="832"/>
        <end position="842"/>
    </location>
</feature>
<feature type="compositionally biased region" description="Polar residues" evidence="4">
    <location>
        <begin position="720"/>
        <end position="730"/>
    </location>
</feature>
<dbReference type="PANTHER" id="PTHR22902:SF27">
    <property type="entry name" value="PLECKSTRIN HOMOLOGY DOMAIN-CONTAINING FAMILY A MEMBER 3"/>
    <property type="match status" value="1"/>
</dbReference>
<keyword evidence="1 3" id="KW-0728">SH3 domain</keyword>
<feature type="domain" description="SAM" evidence="7">
    <location>
        <begin position="166"/>
        <end position="231"/>
    </location>
</feature>
<dbReference type="GO" id="GO:0005829">
    <property type="term" value="C:cytosol"/>
    <property type="evidence" value="ECO:0007669"/>
    <property type="project" value="GOC"/>
</dbReference>
<dbReference type="SUPFAM" id="SSF50044">
    <property type="entry name" value="SH3-domain"/>
    <property type="match status" value="1"/>
</dbReference>
<keyword evidence="2" id="KW-0597">Phosphoprotein</keyword>
<dbReference type="InterPro" id="IPR045188">
    <property type="entry name" value="Boi1/Boi2-like"/>
</dbReference>
<dbReference type="Pfam" id="PF14604">
    <property type="entry name" value="SH3_9"/>
    <property type="match status" value="1"/>
</dbReference>
<dbReference type="PROSITE" id="PS50105">
    <property type="entry name" value="SAM_DOMAIN"/>
    <property type="match status" value="1"/>
</dbReference>
<dbReference type="GO" id="GO:0007032">
    <property type="term" value="P:endosome organization"/>
    <property type="evidence" value="ECO:0007669"/>
    <property type="project" value="TreeGrafter"/>
</dbReference>
<feature type="compositionally biased region" description="Polar residues" evidence="4">
    <location>
        <begin position="322"/>
        <end position="343"/>
    </location>
</feature>
<dbReference type="AlphaFoldDB" id="A0A4P6XHV9"/>
<feature type="region of interest" description="Disordered" evidence="4">
    <location>
        <begin position="798"/>
        <end position="871"/>
    </location>
</feature>
<feature type="region of interest" description="Disordered" evidence="4">
    <location>
        <begin position="128"/>
        <end position="148"/>
    </location>
</feature>